<feature type="domain" description="Nmd3 N-terminal" evidence="1">
    <location>
        <begin position="37"/>
        <end position="92"/>
    </location>
</feature>
<reference evidence="2" key="1">
    <citation type="journal article" date="2020" name="mSystems">
        <title>Genome- and Community-Level Interaction Insights into Carbon Utilization and Element Cycling Functions of Hydrothermarchaeota in Hydrothermal Sediment.</title>
        <authorList>
            <person name="Zhou Z."/>
            <person name="Liu Y."/>
            <person name="Xu W."/>
            <person name="Pan J."/>
            <person name="Luo Z.H."/>
            <person name="Li M."/>
        </authorList>
    </citation>
    <scope>NUCLEOTIDE SEQUENCE [LARGE SCALE GENOMIC DNA]</scope>
    <source>
        <strain evidence="2">SpSt-587</strain>
    </source>
</reference>
<name>A0A7J3M3K6_ARCFL</name>
<protein>
    <recommendedName>
        <fullName evidence="1">Nmd3 N-terminal domain-containing protein</fullName>
    </recommendedName>
</protein>
<proteinExistence type="predicted"/>
<accession>A0A7J3M3K6</accession>
<comment type="caution">
    <text evidence="2">The sequence shown here is derived from an EMBL/GenBank/DDBJ whole genome shotgun (WGS) entry which is preliminary data.</text>
</comment>
<evidence type="ECO:0000313" key="2">
    <source>
        <dbReference type="EMBL" id="HGT83473.1"/>
    </source>
</evidence>
<organism evidence="2">
    <name type="scientific">Archaeoglobus fulgidus</name>
    <dbReference type="NCBI Taxonomy" id="2234"/>
    <lineage>
        <taxon>Archaea</taxon>
        <taxon>Methanobacteriati</taxon>
        <taxon>Methanobacteriota</taxon>
        <taxon>Archaeoglobi</taxon>
        <taxon>Archaeoglobales</taxon>
        <taxon>Archaeoglobaceae</taxon>
        <taxon>Archaeoglobus</taxon>
    </lineage>
</organism>
<evidence type="ECO:0000259" key="1">
    <source>
        <dbReference type="Pfam" id="PF04981"/>
    </source>
</evidence>
<gene>
    <name evidence="2" type="ORF">ENT52_07105</name>
</gene>
<dbReference type="AlphaFoldDB" id="A0A7J3M3K6"/>
<dbReference type="Pfam" id="PF04981">
    <property type="entry name" value="NMD3"/>
    <property type="match status" value="1"/>
</dbReference>
<sequence length="95" mass="11087">MGEEDIGDRRMHPAKVQLRGFDGEEILEILKSVEKAEVVWSRDGVDLFFENVDDARIFVSKLKKRFRVASKMSTESLGFKSRARYLFVYSVRKLK</sequence>
<dbReference type="InterPro" id="IPR007064">
    <property type="entry name" value="Nmd3_N"/>
</dbReference>
<dbReference type="EMBL" id="DSYZ01000131">
    <property type="protein sequence ID" value="HGT83473.1"/>
    <property type="molecule type" value="Genomic_DNA"/>
</dbReference>